<proteinExistence type="predicted"/>
<dbReference type="InterPro" id="IPR010982">
    <property type="entry name" value="Lambda_DNA-bd_dom_sf"/>
</dbReference>
<feature type="domain" description="HTH cro/C1-type" evidence="2">
    <location>
        <begin position="35"/>
        <end position="89"/>
    </location>
</feature>
<accession>A0A7W8BYC4</accession>
<reference evidence="3 4" key="1">
    <citation type="submission" date="2020-08" db="EMBL/GenBank/DDBJ databases">
        <title>Genomic Encyclopedia of Type Strains, Phase IV (KMG-IV): sequencing the most valuable type-strain genomes for metagenomic binning, comparative biology and taxonomic classification.</title>
        <authorList>
            <person name="Goeker M."/>
        </authorList>
    </citation>
    <scope>NUCLEOTIDE SEQUENCE [LARGE SCALE GENOMIC DNA]</scope>
    <source>
        <strain evidence="3 4">DSM 11275</strain>
    </source>
</reference>
<dbReference type="Gene3D" id="1.10.260.40">
    <property type="entry name" value="lambda repressor-like DNA-binding domains"/>
    <property type="match status" value="1"/>
</dbReference>
<dbReference type="GO" id="GO:0005829">
    <property type="term" value="C:cytosol"/>
    <property type="evidence" value="ECO:0007669"/>
    <property type="project" value="TreeGrafter"/>
</dbReference>
<dbReference type="CDD" id="cd00093">
    <property type="entry name" value="HTH_XRE"/>
    <property type="match status" value="1"/>
</dbReference>
<evidence type="ECO:0000313" key="3">
    <source>
        <dbReference type="EMBL" id="MBB5142196.1"/>
    </source>
</evidence>
<gene>
    <name evidence="3" type="ORF">HNQ38_000259</name>
</gene>
<evidence type="ECO:0000256" key="1">
    <source>
        <dbReference type="ARBA" id="ARBA00023125"/>
    </source>
</evidence>
<dbReference type="PANTHER" id="PTHR46797">
    <property type="entry name" value="HTH-TYPE TRANSCRIPTIONAL REGULATOR"/>
    <property type="match status" value="1"/>
</dbReference>
<dbReference type="InterPro" id="IPR001387">
    <property type="entry name" value="Cro/C1-type_HTH"/>
</dbReference>
<dbReference type="RefSeq" id="WP_183717472.1">
    <property type="nucleotide sequence ID" value="NZ_JACHGO010000001.1"/>
</dbReference>
<sequence length="126" mass="13905">MKSSSDSSQGDVDPSAQETTLTKWGIYMSSIGNILKLIRAHRAISQGQMAERLGVTQNFLSQVEHGKKAVSVTKVDEFARKLGISKEILLIAGCDVPNEMTDKDKQLFLNMKKSAMQIILLDQNHA</sequence>
<evidence type="ECO:0000313" key="4">
    <source>
        <dbReference type="Proteomes" id="UP000539075"/>
    </source>
</evidence>
<dbReference type="SUPFAM" id="SSF47413">
    <property type="entry name" value="lambda repressor-like DNA-binding domains"/>
    <property type="match status" value="1"/>
</dbReference>
<dbReference type="Pfam" id="PF01381">
    <property type="entry name" value="HTH_3"/>
    <property type="match status" value="1"/>
</dbReference>
<keyword evidence="1" id="KW-0238">DNA-binding</keyword>
<dbReference type="SMART" id="SM00530">
    <property type="entry name" value="HTH_XRE"/>
    <property type="match status" value="1"/>
</dbReference>
<protein>
    <submittedName>
        <fullName evidence="3">Transcriptional regulator with XRE-family HTH domain</fullName>
    </submittedName>
</protein>
<dbReference type="AlphaFoldDB" id="A0A7W8BYC4"/>
<dbReference type="InterPro" id="IPR050807">
    <property type="entry name" value="TransReg_Diox_bact_type"/>
</dbReference>
<name>A0A7W8BYC4_9BACT</name>
<dbReference type="EMBL" id="JACHGO010000001">
    <property type="protein sequence ID" value="MBB5142196.1"/>
    <property type="molecule type" value="Genomic_DNA"/>
</dbReference>
<keyword evidence="4" id="KW-1185">Reference proteome</keyword>
<dbReference type="PANTHER" id="PTHR46797:SF1">
    <property type="entry name" value="METHYLPHOSPHONATE SYNTHASE"/>
    <property type="match status" value="1"/>
</dbReference>
<comment type="caution">
    <text evidence="3">The sequence shown here is derived from an EMBL/GenBank/DDBJ whole genome shotgun (WGS) entry which is preliminary data.</text>
</comment>
<dbReference type="Proteomes" id="UP000539075">
    <property type="component" value="Unassembled WGS sequence"/>
</dbReference>
<organism evidence="3 4">
    <name type="scientific">Desulfovibrio intestinalis</name>
    <dbReference type="NCBI Taxonomy" id="58621"/>
    <lineage>
        <taxon>Bacteria</taxon>
        <taxon>Pseudomonadati</taxon>
        <taxon>Thermodesulfobacteriota</taxon>
        <taxon>Desulfovibrionia</taxon>
        <taxon>Desulfovibrionales</taxon>
        <taxon>Desulfovibrionaceae</taxon>
        <taxon>Desulfovibrio</taxon>
    </lineage>
</organism>
<dbReference type="PROSITE" id="PS50943">
    <property type="entry name" value="HTH_CROC1"/>
    <property type="match status" value="1"/>
</dbReference>
<evidence type="ECO:0000259" key="2">
    <source>
        <dbReference type="PROSITE" id="PS50943"/>
    </source>
</evidence>
<dbReference type="GO" id="GO:0003677">
    <property type="term" value="F:DNA binding"/>
    <property type="evidence" value="ECO:0007669"/>
    <property type="project" value="UniProtKB-KW"/>
</dbReference>
<dbReference type="GO" id="GO:0003700">
    <property type="term" value="F:DNA-binding transcription factor activity"/>
    <property type="evidence" value="ECO:0007669"/>
    <property type="project" value="TreeGrafter"/>
</dbReference>